<dbReference type="Proteomes" id="UP001595075">
    <property type="component" value="Unassembled WGS sequence"/>
</dbReference>
<dbReference type="EMBL" id="JAZHXI010000010">
    <property type="protein sequence ID" value="KAL2066792.1"/>
    <property type="molecule type" value="Genomic_DNA"/>
</dbReference>
<feature type="compositionally biased region" description="Polar residues" evidence="2">
    <location>
        <begin position="94"/>
        <end position="112"/>
    </location>
</feature>
<name>A0ABR4CAV3_9HELO</name>
<gene>
    <name evidence="3" type="ORF">VTL71DRAFT_1216</name>
</gene>
<sequence>MWTEADILRVSVISLCHLTVLQLASNTSTIIEWLMIGSCWILIGILSHPEGKIKDTDAKSLDIIERPNRISWAASSADEWETEVESSQEDVSKSTDSTGEDSISHPESSIAVSDSGRRGRSPPEYEALSPKLAHLNEQKDDLTIELAQSCLVIHSQSETKRAAMKAFFGGMRGEDDGGVKERAYLKARDLYSDVLRMHVRKEGELKELEREMEEERRASGGTLVESSDGLAIEGWVA</sequence>
<evidence type="ECO:0000313" key="3">
    <source>
        <dbReference type="EMBL" id="KAL2066792.1"/>
    </source>
</evidence>
<evidence type="ECO:0000256" key="1">
    <source>
        <dbReference type="SAM" id="Coils"/>
    </source>
</evidence>
<evidence type="ECO:0000256" key="2">
    <source>
        <dbReference type="SAM" id="MobiDB-lite"/>
    </source>
</evidence>
<accession>A0ABR4CAV3</accession>
<organism evidence="3 4">
    <name type="scientific">Oculimacula yallundae</name>
    <dbReference type="NCBI Taxonomy" id="86028"/>
    <lineage>
        <taxon>Eukaryota</taxon>
        <taxon>Fungi</taxon>
        <taxon>Dikarya</taxon>
        <taxon>Ascomycota</taxon>
        <taxon>Pezizomycotina</taxon>
        <taxon>Leotiomycetes</taxon>
        <taxon>Helotiales</taxon>
        <taxon>Ploettnerulaceae</taxon>
        <taxon>Oculimacula</taxon>
    </lineage>
</organism>
<comment type="caution">
    <text evidence="3">The sequence shown here is derived from an EMBL/GenBank/DDBJ whole genome shotgun (WGS) entry which is preliminary data.</text>
</comment>
<evidence type="ECO:0000313" key="4">
    <source>
        <dbReference type="Proteomes" id="UP001595075"/>
    </source>
</evidence>
<keyword evidence="4" id="KW-1185">Reference proteome</keyword>
<feature type="compositionally biased region" description="Acidic residues" evidence="2">
    <location>
        <begin position="78"/>
        <end position="88"/>
    </location>
</feature>
<keyword evidence="1" id="KW-0175">Coiled coil</keyword>
<protein>
    <submittedName>
        <fullName evidence="3">Uncharacterized protein</fullName>
    </submittedName>
</protein>
<reference evidence="3 4" key="1">
    <citation type="journal article" date="2024" name="Commun. Biol.">
        <title>Comparative genomic analysis of thermophilic fungi reveals convergent evolutionary adaptations and gene losses.</title>
        <authorList>
            <person name="Steindorff A.S."/>
            <person name="Aguilar-Pontes M.V."/>
            <person name="Robinson A.J."/>
            <person name="Andreopoulos B."/>
            <person name="LaButti K."/>
            <person name="Kuo A."/>
            <person name="Mondo S."/>
            <person name="Riley R."/>
            <person name="Otillar R."/>
            <person name="Haridas S."/>
            <person name="Lipzen A."/>
            <person name="Grimwood J."/>
            <person name="Schmutz J."/>
            <person name="Clum A."/>
            <person name="Reid I.D."/>
            <person name="Moisan M.C."/>
            <person name="Butler G."/>
            <person name="Nguyen T.T.M."/>
            <person name="Dewar K."/>
            <person name="Conant G."/>
            <person name="Drula E."/>
            <person name="Henrissat B."/>
            <person name="Hansel C."/>
            <person name="Singer S."/>
            <person name="Hutchinson M.I."/>
            <person name="de Vries R.P."/>
            <person name="Natvig D.O."/>
            <person name="Powell A.J."/>
            <person name="Tsang A."/>
            <person name="Grigoriev I.V."/>
        </authorList>
    </citation>
    <scope>NUCLEOTIDE SEQUENCE [LARGE SCALE GENOMIC DNA]</scope>
    <source>
        <strain evidence="3 4">CBS 494.80</strain>
    </source>
</reference>
<feature type="region of interest" description="Disordered" evidence="2">
    <location>
        <begin position="75"/>
        <end position="129"/>
    </location>
</feature>
<feature type="coiled-coil region" evidence="1">
    <location>
        <begin position="191"/>
        <end position="218"/>
    </location>
</feature>
<proteinExistence type="predicted"/>